<dbReference type="InterPro" id="IPR002110">
    <property type="entry name" value="Ankyrin_rpt"/>
</dbReference>
<dbReference type="AlphaFoldDB" id="A0A317SPG5"/>
<evidence type="ECO:0000313" key="5">
    <source>
        <dbReference type="Proteomes" id="UP000246991"/>
    </source>
</evidence>
<organism evidence="4 5">
    <name type="scientific">Tuber magnatum</name>
    <name type="common">white Piedmont truffle</name>
    <dbReference type="NCBI Taxonomy" id="42249"/>
    <lineage>
        <taxon>Eukaryota</taxon>
        <taxon>Fungi</taxon>
        <taxon>Dikarya</taxon>
        <taxon>Ascomycota</taxon>
        <taxon>Pezizomycotina</taxon>
        <taxon>Pezizomycetes</taxon>
        <taxon>Pezizales</taxon>
        <taxon>Tuberaceae</taxon>
        <taxon>Tuber</taxon>
    </lineage>
</organism>
<keyword evidence="2 3" id="KW-0040">ANK repeat</keyword>
<evidence type="ECO:0000256" key="3">
    <source>
        <dbReference type="PROSITE-ProRule" id="PRU00023"/>
    </source>
</evidence>
<evidence type="ECO:0000313" key="4">
    <source>
        <dbReference type="EMBL" id="PWW75346.1"/>
    </source>
</evidence>
<keyword evidence="5" id="KW-1185">Reference proteome</keyword>
<dbReference type="EMBL" id="PYWC01000047">
    <property type="protein sequence ID" value="PWW75346.1"/>
    <property type="molecule type" value="Genomic_DNA"/>
</dbReference>
<dbReference type="Gene3D" id="1.25.40.20">
    <property type="entry name" value="Ankyrin repeat-containing domain"/>
    <property type="match status" value="1"/>
</dbReference>
<dbReference type="SMART" id="SM00248">
    <property type="entry name" value="ANK"/>
    <property type="match status" value="2"/>
</dbReference>
<dbReference type="PANTHER" id="PTHR24198:SF165">
    <property type="entry name" value="ANKYRIN REPEAT-CONTAINING PROTEIN-RELATED"/>
    <property type="match status" value="1"/>
</dbReference>
<accession>A0A317SPG5</accession>
<dbReference type="Pfam" id="PF12796">
    <property type="entry name" value="Ank_2"/>
    <property type="match status" value="1"/>
</dbReference>
<feature type="repeat" description="ANK" evidence="3">
    <location>
        <begin position="10"/>
        <end position="34"/>
    </location>
</feature>
<keyword evidence="1" id="KW-0677">Repeat</keyword>
<dbReference type="PROSITE" id="PS50088">
    <property type="entry name" value="ANK_REPEAT"/>
    <property type="match status" value="1"/>
</dbReference>
<feature type="non-terminal residue" evidence="4">
    <location>
        <position position="1"/>
    </location>
</feature>
<dbReference type="OrthoDB" id="341259at2759"/>
<name>A0A317SPG5_9PEZI</name>
<evidence type="ECO:0000256" key="1">
    <source>
        <dbReference type="ARBA" id="ARBA00022737"/>
    </source>
</evidence>
<evidence type="ECO:0000256" key="2">
    <source>
        <dbReference type="ARBA" id="ARBA00023043"/>
    </source>
</evidence>
<dbReference type="PANTHER" id="PTHR24198">
    <property type="entry name" value="ANKYRIN REPEAT AND PROTEIN KINASE DOMAIN-CONTAINING PROTEIN"/>
    <property type="match status" value="1"/>
</dbReference>
<gene>
    <name evidence="4" type="ORF">C7212DRAFT_324572</name>
</gene>
<proteinExistence type="predicted"/>
<sequence length="85" mass="9606">RVDINTEDKHGRTPLHIAVKMGHEAAVRLLLDCGDINFNLKDIFDMTPLDYASHGYHETIAQLLVNYFRVQFSIRAVEGSLISHG</sequence>
<dbReference type="SUPFAM" id="SSF48403">
    <property type="entry name" value="Ankyrin repeat"/>
    <property type="match status" value="1"/>
</dbReference>
<dbReference type="InterPro" id="IPR036770">
    <property type="entry name" value="Ankyrin_rpt-contain_sf"/>
</dbReference>
<dbReference type="Proteomes" id="UP000246991">
    <property type="component" value="Unassembled WGS sequence"/>
</dbReference>
<protein>
    <submittedName>
        <fullName evidence="4">Ankyrin</fullName>
    </submittedName>
</protein>
<dbReference type="STRING" id="42249.A0A317SPG5"/>
<dbReference type="PROSITE" id="PS50297">
    <property type="entry name" value="ANK_REP_REGION"/>
    <property type="match status" value="1"/>
</dbReference>
<comment type="caution">
    <text evidence="4">The sequence shown here is derived from an EMBL/GenBank/DDBJ whole genome shotgun (WGS) entry which is preliminary data.</text>
</comment>
<reference evidence="4 5" key="1">
    <citation type="submission" date="2018-03" db="EMBL/GenBank/DDBJ databases">
        <title>Genomes of Pezizomycetes fungi and the evolution of truffles.</title>
        <authorList>
            <person name="Murat C."/>
            <person name="Payen T."/>
            <person name="Noel B."/>
            <person name="Kuo A."/>
            <person name="Martin F.M."/>
        </authorList>
    </citation>
    <scope>NUCLEOTIDE SEQUENCE [LARGE SCALE GENOMIC DNA]</scope>
    <source>
        <strain evidence="4">091103-1</strain>
    </source>
</reference>